<feature type="coiled-coil region" evidence="1">
    <location>
        <begin position="226"/>
        <end position="253"/>
    </location>
</feature>
<comment type="caution">
    <text evidence="5">The sequence shown here is derived from an EMBL/GenBank/DDBJ whole genome shotgun (WGS) entry which is preliminary data.</text>
</comment>
<keyword evidence="2" id="KW-0472">Membrane</keyword>
<proteinExistence type="predicted"/>
<dbReference type="AlphaFoldDB" id="A0A2R5EJ87"/>
<reference evidence="5 6" key="1">
    <citation type="submission" date="2017-08" db="EMBL/GenBank/DDBJ databases">
        <title>Substantial Increase in Enzyme Production by Combined Drug-Resistance Mutations in Paenibacillus agaridevorans.</title>
        <authorList>
            <person name="Tanaka Y."/>
            <person name="Funane K."/>
            <person name="Hosaka T."/>
            <person name="Shiwa Y."/>
            <person name="Fujita N."/>
            <person name="Miyazaki T."/>
            <person name="Yoshikawa H."/>
            <person name="Murakami K."/>
            <person name="Kasahara K."/>
            <person name="Inaoka T."/>
            <person name="Hiraga Y."/>
            <person name="Ochi K."/>
        </authorList>
    </citation>
    <scope>NUCLEOTIDE SEQUENCE [LARGE SCALE GENOMIC DNA]</scope>
    <source>
        <strain evidence="5 6">T-3040</strain>
    </source>
</reference>
<keyword evidence="2" id="KW-1133">Transmembrane helix</keyword>
<feature type="domain" description="DUF4349" evidence="4">
    <location>
        <begin position="111"/>
        <end position="323"/>
    </location>
</feature>
<feature type="signal peptide" evidence="3">
    <location>
        <begin position="1"/>
        <end position="33"/>
    </location>
</feature>
<organism evidence="5 6">
    <name type="scientific">Paenibacillus agaridevorans</name>
    <dbReference type="NCBI Taxonomy" id="171404"/>
    <lineage>
        <taxon>Bacteria</taxon>
        <taxon>Bacillati</taxon>
        <taxon>Bacillota</taxon>
        <taxon>Bacilli</taxon>
        <taxon>Bacillales</taxon>
        <taxon>Paenibacillaceae</taxon>
        <taxon>Paenibacillus</taxon>
    </lineage>
</organism>
<accession>A0A2R5EJ87</accession>
<name>A0A2R5EJ87_9BACL</name>
<keyword evidence="3" id="KW-0732">Signal</keyword>
<gene>
    <name evidence="5" type="ORF">PAT3040_00651</name>
</gene>
<protein>
    <recommendedName>
        <fullName evidence="4">DUF4349 domain-containing protein</fullName>
    </recommendedName>
</protein>
<feature type="transmembrane region" description="Helical" evidence="2">
    <location>
        <begin position="302"/>
        <end position="327"/>
    </location>
</feature>
<dbReference type="Proteomes" id="UP000245202">
    <property type="component" value="Unassembled WGS sequence"/>
</dbReference>
<keyword evidence="2" id="KW-0812">Transmembrane</keyword>
<keyword evidence="1" id="KW-0175">Coiled coil</keyword>
<evidence type="ECO:0000256" key="2">
    <source>
        <dbReference type="SAM" id="Phobius"/>
    </source>
</evidence>
<evidence type="ECO:0000313" key="5">
    <source>
        <dbReference type="EMBL" id="GBG06145.1"/>
    </source>
</evidence>
<feature type="chain" id="PRO_5015308028" description="DUF4349 domain-containing protein" evidence="3">
    <location>
        <begin position="34"/>
        <end position="351"/>
    </location>
</feature>
<dbReference type="RefSeq" id="WP_108991507.1">
    <property type="nucleotide sequence ID" value="NZ_BDQX01000036.1"/>
</dbReference>
<dbReference type="InterPro" id="IPR025645">
    <property type="entry name" value="DUF4349"/>
</dbReference>
<dbReference type="EMBL" id="BDQX01000036">
    <property type="protein sequence ID" value="GBG06145.1"/>
    <property type="molecule type" value="Genomic_DNA"/>
</dbReference>
<sequence>MELTSETKRRRTKWLLAMMLVLVAAMLMTGCQASDSDSAKNAGGSGGMADSLEVPANVESEKKGSIANTNTSNQAVAGEQSIISSGGTVTGDGAGASGMGSAANGEPFSGKIIYTANMALRVEDIAKAGTELRDIIHASGAYILQFNDSRYDGEIASLYTIKVPAGGFMSFVDKIAEIPNVKFQQDISGKDVSEEYVDLESRLKARRLVEERLLSMMEKADKADDLLKFSNQLAEVQEQIEQLLGRIRYLDANVAYSTVELRIYQVDQKMATGLESDSQSFGARLSGALTGSSKTVWAGIQGFMVILAGALPVLAILAVIGIPVFWFTKHRRKGINSHSGMPQEKNAPPES</sequence>
<keyword evidence="6" id="KW-1185">Reference proteome</keyword>
<evidence type="ECO:0000259" key="4">
    <source>
        <dbReference type="Pfam" id="PF14257"/>
    </source>
</evidence>
<evidence type="ECO:0000256" key="1">
    <source>
        <dbReference type="SAM" id="Coils"/>
    </source>
</evidence>
<dbReference type="Pfam" id="PF14257">
    <property type="entry name" value="DUF4349"/>
    <property type="match status" value="1"/>
</dbReference>
<evidence type="ECO:0000256" key="3">
    <source>
        <dbReference type="SAM" id="SignalP"/>
    </source>
</evidence>
<evidence type="ECO:0000313" key="6">
    <source>
        <dbReference type="Proteomes" id="UP000245202"/>
    </source>
</evidence>